<dbReference type="PANTHER" id="PTHR43107">
    <property type="entry name" value="LONG-CHAIN FATTY ACID TRANSPORT PROTEIN"/>
    <property type="match status" value="1"/>
</dbReference>
<dbReference type="GO" id="GO:0044539">
    <property type="term" value="P:long-chain fatty acid import into cell"/>
    <property type="evidence" value="ECO:0007669"/>
    <property type="project" value="TreeGrafter"/>
</dbReference>
<dbReference type="WBParaSite" id="HPBE_0000158201-mRNA-1">
    <property type="protein sequence ID" value="HPBE_0000158201-mRNA-1"/>
    <property type="gene ID" value="HPBE_0000158201"/>
</dbReference>
<reference evidence="6 7" key="1">
    <citation type="submission" date="2018-11" db="EMBL/GenBank/DDBJ databases">
        <authorList>
            <consortium name="Pathogen Informatics"/>
        </authorList>
    </citation>
    <scope>NUCLEOTIDE SEQUENCE [LARGE SCALE GENOMIC DNA]</scope>
</reference>
<sequence>MHDIITPRQCICLLLFLYFDFIWIYYRGLLLLLRVKLDFKRQLNANRPIHEVFLKQVQIHPKKLACVEVETGRKVTYEELNRLMNRYANYFDVS</sequence>
<evidence type="ECO:0000256" key="2">
    <source>
        <dbReference type="ARBA" id="ARBA00022598"/>
    </source>
</evidence>
<dbReference type="PANTHER" id="PTHR43107:SF15">
    <property type="entry name" value="FATTY ACID TRANSPORT PROTEIN 3, ISOFORM A"/>
    <property type="match status" value="1"/>
</dbReference>
<dbReference type="Proteomes" id="UP000050761">
    <property type="component" value="Unassembled WGS sequence"/>
</dbReference>
<protein>
    <submittedName>
        <fullName evidence="8">AMP-binding_C domain-containing protein</fullName>
    </submittedName>
</protein>
<keyword evidence="5" id="KW-1133">Transmembrane helix</keyword>
<comment type="similarity">
    <text evidence="1">Belongs to the ATP-dependent AMP-binding enzyme family.</text>
</comment>
<keyword evidence="3" id="KW-0547">Nucleotide-binding</keyword>
<evidence type="ECO:0000256" key="4">
    <source>
        <dbReference type="ARBA" id="ARBA00022840"/>
    </source>
</evidence>
<dbReference type="GO" id="GO:0004467">
    <property type="term" value="F:long-chain fatty acid-CoA ligase activity"/>
    <property type="evidence" value="ECO:0007669"/>
    <property type="project" value="TreeGrafter"/>
</dbReference>
<evidence type="ECO:0000256" key="3">
    <source>
        <dbReference type="ARBA" id="ARBA00022741"/>
    </source>
</evidence>
<gene>
    <name evidence="6" type="ORF">HPBE_LOCUS1583</name>
</gene>
<keyword evidence="5" id="KW-0472">Membrane</keyword>
<dbReference type="GO" id="GO:0005524">
    <property type="term" value="F:ATP binding"/>
    <property type="evidence" value="ECO:0007669"/>
    <property type="project" value="UniProtKB-KW"/>
</dbReference>
<dbReference type="EMBL" id="UZAH01001813">
    <property type="protein sequence ID" value="VDO20076.1"/>
    <property type="molecule type" value="Genomic_DNA"/>
</dbReference>
<dbReference type="GO" id="GO:0005789">
    <property type="term" value="C:endoplasmic reticulum membrane"/>
    <property type="evidence" value="ECO:0007669"/>
    <property type="project" value="TreeGrafter"/>
</dbReference>
<organism evidence="7 8">
    <name type="scientific">Heligmosomoides polygyrus</name>
    <name type="common">Parasitic roundworm</name>
    <dbReference type="NCBI Taxonomy" id="6339"/>
    <lineage>
        <taxon>Eukaryota</taxon>
        <taxon>Metazoa</taxon>
        <taxon>Ecdysozoa</taxon>
        <taxon>Nematoda</taxon>
        <taxon>Chromadorea</taxon>
        <taxon>Rhabditida</taxon>
        <taxon>Rhabditina</taxon>
        <taxon>Rhabditomorpha</taxon>
        <taxon>Strongyloidea</taxon>
        <taxon>Heligmosomidae</taxon>
        <taxon>Heligmosomoides</taxon>
    </lineage>
</organism>
<dbReference type="InterPro" id="IPR042099">
    <property type="entry name" value="ANL_N_sf"/>
</dbReference>
<accession>A0A3P7TFN3</accession>
<keyword evidence="4" id="KW-0067">ATP-binding</keyword>
<accession>A0A183F5Z0</accession>
<dbReference type="GO" id="GO:0005324">
    <property type="term" value="F:long-chain fatty acid transmembrane transporter activity"/>
    <property type="evidence" value="ECO:0007669"/>
    <property type="project" value="TreeGrafter"/>
</dbReference>
<evidence type="ECO:0000313" key="7">
    <source>
        <dbReference type="Proteomes" id="UP000050761"/>
    </source>
</evidence>
<keyword evidence="5" id="KW-0812">Transmembrane</keyword>
<name>A0A183F5Z0_HELPZ</name>
<keyword evidence="7" id="KW-1185">Reference proteome</keyword>
<evidence type="ECO:0000256" key="5">
    <source>
        <dbReference type="SAM" id="Phobius"/>
    </source>
</evidence>
<dbReference type="Gene3D" id="3.40.50.12780">
    <property type="entry name" value="N-terminal domain of ligase-like"/>
    <property type="match status" value="1"/>
</dbReference>
<proteinExistence type="inferred from homology"/>
<keyword evidence="2" id="KW-0436">Ligase</keyword>
<feature type="transmembrane region" description="Helical" evidence="5">
    <location>
        <begin position="6"/>
        <end position="26"/>
    </location>
</feature>
<evidence type="ECO:0000313" key="6">
    <source>
        <dbReference type="EMBL" id="VDO20076.1"/>
    </source>
</evidence>
<dbReference type="GO" id="GO:0005886">
    <property type="term" value="C:plasma membrane"/>
    <property type="evidence" value="ECO:0007669"/>
    <property type="project" value="TreeGrafter"/>
</dbReference>
<reference evidence="8" key="2">
    <citation type="submission" date="2019-09" db="UniProtKB">
        <authorList>
            <consortium name="WormBaseParasite"/>
        </authorList>
    </citation>
    <scope>IDENTIFICATION</scope>
</reference>
<evidence type="ECO:0000256" key="1">
    <source>
        <dbReference type="ARBA" id="ARBA00006432"/>
    </source>
</evidence>
<evidence type="ECO:0000313" key="8">
    <source>
        <dbReference type="WBParaSite" id="HPBE_0000158201-mRNA-1"/>
    </source>
</evidence>
<dbReference type="AlphaFoldDB" id="A0A183F5Z0"/>
<dbReference type="SUPFAM" id="SSF56801">
    <property type="entry name" value="Acetyl-CoA synthetase-like"/>
    <property type="match status" value="1"/>
</dbReference>
<dbReference type="OrthoDB" id="5857072at2759"/>